<comment type="similarity">
    <text evidence="1">Belongs to the SorC transcriptional regulatory family.</text>
</comment>
<evidence type="ECO:0000313" key="7">
    <source>
        <dbReference type="Proteomes" id="UP001309299"/>
    </source>
</evidence>
<dbReference type="SUPFAM" id="SSF46689">
    <property type="entry name" value="Homeodomain-like"/>
    <property type="match status" value="1"/>
</dbReference>
<keyword evidence="2" id="KW-0805">Transcription regulation</keyword>
<dbReference type="GO" id="GO:0030246">
    <property type="term" value="F:carbohydrate binding"/>
    <property type="evidence" value="ECO:0007669"/>
    <property type="project" value="InterPro"/>
</dbReference>
<organism evidence="6 7">
    <name type="scientific">Cutibacterium avidum</name>
    <dbReference type="NCBI Taxonomy" id="33010"/>
    <lineage>
        <taxon>Bacteria</taxon>
        <taxon>Bacillati</taxon>
        <taxon>Actinomycetota</taxon>
        <taxon>Actinomycetes</taxon>
        <taxon>Propionibacteriales</taxon>
        <taxon>Propionibacteriaceae</taxon>
        <taxon>Cutibacterium</taxon>
    </lineage>
</organism>
<dbReference type="GO" id="GO:0003677">
    <property type="term" value="F:DNA binding"/>
    <property type="evidence" value="ECO:0007669"/>
    <property type="project" value="UniProtKB-KW"/>
</dbReference>
<dbReference type="InterPro" id="IPR009057">
    <property type="entry name" value="Homeodomain-like_sf"/>
</dbReference>
<dbReference type="PANTHER" id="PTHR34294:SF1">
    <property type="entry name" value="TRANSCRIPTIONAL REGULATOR LSRR"/>
    <property type="match status" value="1"/>
</dbReference>
<sequence>MAGRRDLGTLVEVAKMYYLDGINQSRIAKTLGISTSSVSRMLNQARETGLVTVAINDPREGVGRREDLEEALAARFCLESAYVAAHRPGVAPMDLVARLAAEVVNGRLSQVSSIGLSWGRTVSAFAHCFERPRSMTPLDIYPLSGGMSVKDSDVSGNASVQALARRCGGKAHRIDAPVIVSSAQVCAAMLAEPIVLEALRDAASCELAVVGIGSMGVHWSATLSLASVLSPAEMAEVRAAGIAGDVCGRTLNDDGEAVRTSVDDHLIGLTLDELRDIPEVIGIAAGAEKSRGVAGVLRSGIVQSVVVDEQLADVVLST</sequence>
<dbReference type="Gene3D" id="3.40.50.1360">
    <property type="match status" value="1"/>
</dbReference>
<dbReference type="Pfam" id="PF04198">
    <property type="entry name" value="Sugar-bind"/>
    <property type="match status" value="1"/>
</dbReference>
<keyword evidence="3" id="KW-0238">DNA-binding</keyword>
<dbReference type="RefSeq" id="WP_016666975.1">
    <property type="nucleotide sequence ID" value="NZ_CABKSM010000001.1"/>
</dbReference>
<comment type="caution">
    <text evidence="6">The sequence shown here is derived from an EMBL/GenBank/DDBJ whole genome shotgun (WGS) entry which is preliminary data.</text>
</comment>
<dbReference type="InterPro" id="IPR007324">
    <property type="entry name" value="Sugar-bd_dom_put"/>
</dbReference>
<dbReference type="Gene3D" id="1.10.10.60">
    <property type="entry name" value="Homeodomain-like"/>
    <property type="match status" value="1"/>
</dbReference>
<proteinExistence type="inferred from homology"/>
<dbReference type="AlphaFoldDB" id="A0AB35XJD5"/>
<dbReference type="InterPro" id="IPR051054">
    <property type="entry name" value="SorC_transcr_regulators"/>
</dbReference>
<name>A0AB35XJD5_9ACTN</name>
<evidence type="ECO:0000256" key="1">
    <source>
        <dbReference type="ARBA" id="ARBA00010466"/>
    </source>
</evidence>
<evidence type="ECO:0000256" key="4">
    <source>
        <dbReference type="ARBA" id="ARBA00023163"/>
    </source>
</evidence>
<reference evidence="6" key="1">
    <citation type="submission" date="2024-02" db="EMBL/GenBank/DDBJ databases">
        <title>Bacterial skin colonization with Propionibacterium avidum as a risk factor for Periprosthetic Joint Infections - a single-center prospective study.</title>
        <authorList>
            <person name="Achermann Y."/>
        </authorList>
    </citation>
    <scope>NUCLEOTIDE SEQUENCE</scope>
    <source>
        <strain evidence="6">PAVI-2017310195</strain>
    </source>
</reference>
<accession>A0AB35XJD5</accession>
<feature type="domain" description="Sugar-binding" evidence="5">
    <location>
        <begin position="66"/>
        <end position="316"/>
    </location>
</feature>
<protein>
    <submittedName>
        <fullName evidence="6">Sugar-binding domain-containing protein</fullName>
    </submittedName>
</protein>
<evidence type="ECO:0000256" key="3">
    <source>
        <dbReference type="ARBA" id="ARBA00023125"/>
    </source>
</evidence>
<evidence type="ECO:0000256" key="2">
    <source>
        <dbReference type="ARBA" id="ARBA00023015"/>
    </source>
</evidence>
<evidence type="ECO:0000259" key="5">
    <source>
        <dbReference type="Pfam" id="PF04198"/>
    </source>
</evidence>
<keyword evidence="4" id="KW-0804">Transcription</keyword>
<dbReference type="SUPFAM" id="SSF100950">
    <property type="entry name" value="NagB/RpiA/CoA transferase-like"/>
    <property type="match status" value="1"/>
</dbReference>
<dbReference type="PANTHER" id="PTHR34294">
    <property type="entry name" value="TRANSCRIPTIONAL REGULATOR-RELATED"/>
    <property type="match status" value="1"/>
</dbReference>
<dbReference type="EMBL" id="JBAKUA010000003">
    <property type="protein sequence ID" value="MEH1545981.1"/>
    <property type="molecule type" value="Genomic_DNA"/>
</dbReference>
<gene>
    <name evidence="6" type="ORF">V7F78_02890</name>
</gene>
<dbReference type="InterPro" id="IPR037171">
    <property type="entry name" value="NagB/RpiA_transferase-like"/>
</dbReference>
<dbReference type="Proteomes" id="UP001309299">
    <property type="component" value="Unassembled WGS sequence"/>
</dbReference>
<evidence type="ECO:0000313" key="6">
    <source>
        <dbReference type="EMBL" id="MEH1545981.1"/>
    </source>
</evidence>